<gene>
    <name evidence="6" type="primary">gcvA_2</name>
    <name evidence="6" type="ORF">PbB2_01931</name>
</gene>
<evidence type="ECO:0000313" key="6">
    <source>
        <dbReference type="EMBL" id="GBF58259.1"/>
    </source>
</evidence>
<keyword evidence="2" id="KW-0805">Transcription regulation</keyword>
<dbReference type="EMBL" id="BFBR01000005">
    <property type="protein sequence ID" value="GBF58259.1"/>
    <property type="molecule type" value="Genomic_DNA"/>
</dbReference>
<dbReference type="RefSeq" id="WP_108985111.1">
    <property type="nucleotide sequence ID" value="NZ_BFBR01000005.1"/>
</dbReference>
<dbReference type="Proteomes" id="UP000245086">
    <property type="component" value="Unassembled WGS sequence"/>
</dbReference>
<dbReference type="SUPFAM" id="SSF53850">
    <property type="entry name" value="Periplasmic binding protein-like II"/>
    <property type="match status" value="1"/>
</dbReference>
<evidence type="ECO:0000256" key="4">
    <source>
        <dbReference type="ARBA" id="ARBA00023163"/>
    </source>
</evidence>
<dbReference type="SUPFAM" id="SSF46785">
    <property type="entry name" value="Winged helix' DNA-binding domain"/>
    <property type="match status" value="1"/>
</dbReference>
<dbReference type="GO" id="GO:0043565">
    <property type="term" value="F:sequence-specific DNA binding"/>
    <property type="evidence" value="ECO:0007669"/>
    <property type="project" value="TreeGrafter"/>
</dbReference>
<accession>A0A2P2EB47</accession>
<dbReference type="Pfam" id="PF03466">
    <property type="entry name" value="LysR_substrate"/>
    <property type="match status" value="1"/>
</dbReference>
<proteinExistence type="inferred from homology"/>
<comment type="similarity">
    <text evidence="1">Belongs to the LysR transcriptional regulatory family.</text>
</comment>
<name>A0A2P2EB47_9PROT</name>
<organism evidence="6 7">
    <name type="scientific">Candidatus Phycosocius bacilliformis</name>
    <dbReference type="NCBI Taxonomy" id="1445552"/>
    <lineage>
        <taxon>Bacteria</taxon>
        <taxon>Pseudomonadati</taxon>
        <taxon>Pseudomonadota</taxon>
        <taxon>Alphaproteobacteria</taxon>
        <taxon>Caulobacterales</taxon>
        <taxon>Caulobacterales incertae sedis</taxon>
        <taxon>Candidatus Phycosocius</taxon>
    </lineage>
</organism>
<dbReference type="InterPro" id="IPR000847">
    <property type="entry name" value="LysR_HTH_N"/>
</dbReference>
<feature type="domain" description="HTH lysR-type" evidence="5">
    <location>
        <begin position="7"/>
        <end position="65"/>
    </location>
</feature>
<sequence length="301" mass="33081">MRDLQHIKSIQAFEAAARHLSFPAAAKELFVTPAAVGQQVRLLESVLGFKLFQRQQHGSHRLSLTPEAERALPEIQLGFRALAAGMAQLRAAAQSTHLTISASQVVTSKWLLPILEAFADRYPDIDIRLEVTDKLVDLAVGQADVAIRCGGGNWPGLTAEHLFDESMIVVCAPSLSVDIKEPADLLQFTLLHDSNAYSGPVFPDWEAWFGAQGLKLDPNHKGFKINAPLALIDATIMGQGIALVRHQLVKADLAAGRLHRVCSDIQHPVSWGYYLVWSSAADNRPSTKLFRSWLLETVRAK</sequence>
<keyword evidence="3" id="KW-0238">DNA-binding</keyword>
<evidence type="ECO:0000256" key="1">
    <source>
        <dbReference type="ARBA" id="ARBA00009437"/>
    </source>
</evidence>
<dbReference type="OrthoDB" id="9794694at2"/>
<dbReference type="GO" id="GO:0006351">
    <property type="term" value="P:DNA-templated transcription"/>
    <property type="evidence" value="ECO:0007669"/>
    <property type="project" value="TreeGrafter"/>
</dbReference>
<protein>
    <submittedName>
        <fullName evidence="6">Glycine cleavage system transcriptional activator</fullName>
    </submittedName>
</protein>
<keyword evidence="4" id="KW-0804">Transcription</keyword>
<dbReference type="Gene3D" id="1.10.10.10">
    <property type="entry name" value="Winged helix-like DNA-binding domain superfamily/Winged helix DNA-binding domain"/>
    <property type="match status" value="1"/>
</dbReference>
<dbReference type="Pfam" id="PF00126">
    <property type="entry name" value="HTH_1"/>
    <property type="match status" value="1"/>
</dbReference>
<reference evidence="6 7" key="1">
    <citation type="journal article" date="2018" name="Genome Announc.">
        <title>Draft Genome Sequence of "Candidatus Phycosocius bacilliformis," an Alphaproteobacterial Ectosymbiont of the Hydrocarbon-Producing Green Alga Botryococcus braunii.</title>
        <authorList>
            <person name="Tanabe Y."/>
            <person name="Yamaguchi H."/>
            <person name="Watanabe M.M."/>
        </authorList>
    </citation>
    <scope>NUCLEOTIDE SEQUENCE [LARGE SCALE GENOMIC DNA]</scope>
    <source>
        <strain evidence="6 7">BOTRYCO-2</strain>
    </source>
</reference>
<keyword evidence="7" id="KW-1185">Reference proteome</keyword>
<evidence type="ECO:0000259" key="5">
    <source>
        <dbReference type="PROSITE" id="PS50931"/>
    </source>
</evidence>
<evidence type="ECO:0000313" key="7">
    <source>
        <dbReference type="Proteomes" id="UP000245086"/>
    </source>
</evidence>
<dbReference type="InterPro" id="IPR036390">
    <property type="entry name" value="WH_DNA-bd_sf"/>
</dbReference>
<dbReference type="InterPro" id="IPR058163">
    <property type="entry name" value="LysR-type_TF_proteobact-type"/>
</dbReference>
<dbReference type="PANTHER" id="PTHR30537:SF74">
    <property type="entry name" value="HTH-TYPE TRANSCRIPTIONAL REGULATOR TRPI"/>
    <property type="match status" value="1"/>
</dbReference>
<dbReference type="AlphaFoldDB" id="A0A2P2EB47"/>
<dbReference type="InterPro" id="IPR036388">
    <property type="entry name" value="WH-like_DNA-bd_sf"/>
</dbReference>
<dbReference type="PANTHER" id="PTHR30537">
    <property type="entry name" value="HTH-TYPE TRANSCRIPTIONAL REGULATOR"/>
    <property type="match status" value="1"/>
</dbReference>
<dbReference type="CDD" id="cd08432">
    <property type="entry name" value="PBP2_GcdR_TrpI_HvrB_AmpR_like"/>
    <property type="match status" value="1"/>
</dbReference>
<evidence type="ECO:0000256" key="2">
    <source>
        <dbReference type="ARBA" id="ARBA00023015"/>
    </source>
</evidence>
<evidence type="ECO:0000256" key="3">
    <source>
        <dbReference type="ARBA" id="ARBA00023125"/>
    </source>
</evidence>
<dbReference type="InterPro" id="IPR005119">
    <property type="entry name" value="LysR_subst-bd"/>
</dbReference>
<dbReference type="Gene3D" id="3.40.190.10">
    <property type="entry name" value="Periplasmic binding protein-like II"/>
    <property type="match status" value="2"/>
</dbReference>
<dbReference type="PROSITE" id="PS50931">
    <property type="entry name" value="HTH_LYSR"/>
    <property type="match status" value="1"/>
</dbReference>
<comment type="caution">
    <text evidence="6">The sequence shown here is derived from an EMBL/GenBank/DDBJ whole genome shotgun (WGS) entry which is preliminary data.</text>
</comment>
<dbReference type="GO" id="GO:0003700">
    <property type="term" value="F:DNA-binding transcription factor activity"/>
    <property type="evidence" value="ECO:0007669"/>
    <property type="project" value="InterPro"/>
</dbReference>